<dbReference type="PANTHER" id="PTHR14226:SF57">
    <property type="entry name" value="BLR7027 PROTEIN"/>
    <property type="match status" value="1"/>
</dbReference>
<keyword evidence="1 4" id="KW-0378">Hydrolase</keyword>
<protein>
    <recommendedName>
        <fullName evidence="5">PNPLA domain-containing protein</fullName>
    </recommendedName>
</protein>
<dbReference type="Gene3D" id="3.40.1090.10">
    <property type="entry name" value="Cytosolic phospholipase A2 catalytic domain"/>
    <property type="match status" value="1"/>
</dbReference>
<dbReference type="KEGG" id="woc:BA177_14325"/>
<evidence type="ECO:0000313" key="6">
    <source>
        <dbReference type="EMBL" id="ANO52210.1"/>
    </source>
</evidence>
<evidence type="ECO:0000256" key="3">
    <source>
        <dbReference type="ARBA" id="ARBA00023098"/>
    </source>
</evidence>
<evidence type="ECO:0000313" key="7">
    <source>
        <dbReference type="Proteomes" id="UP000092695"/>
    </source>
</evidence>
<dbReference type="EMBL" id="CP016268">
    <property type="protein sequence ID" value="ANO52210.1"/>
    <property type="molecule type" value="Genomic_DNA"/>
</dbReference>
<dbReference type="RefSeq" id="WP_068617313.1">
    <property type="nucleotide sequence ID" value="NZ_CP016268.1"/>
</dbReference>
<dbReference type="GO" id="GO:0016787">
    <property type="term" value="F:hydrolase activity"/>
    <property type="evidence" value="ECO:0007669"/>
    <property type="project" value="UniProtKB-UniRule"/>
</dbReference>
<feature type="domain" description="PNPLA" evidence="5">
    <location>
        <begin position="12"/>
        <end position="225"/>
    </location>
</feature>
<feature type="short sequence motif" description="DGA/G" evidence="4">
    <location>
        <begin position="212"/>
        <end position="214"/>
    </location>
</feature>
<organism evidence="6 7">
    <name type="scientific">Woeseia oceani</name>
    <dbReference type="NCBI Taxonomy" id="1548547"/>
    <lineage>
        <taxon>Bacteria</taxon>
        <taxon>Pseudomonadati</taxon>
        <taxon>Pseudomonadota</taxon>
        <taxon>Gammaproteobacteria</taxon>
        <taxon>Woeseiales</taxon>
        <taxon>Woeseiaceae</taxon>
        <taxon>Woeseia</taxon>
    </lineage>
</organism>
<feature type="short sequence motif" description="GXGXXG" evidence="4">
    <location>
        <begin position="16"/>
        <end position="21"/>
    </location>
</feature>
<dbReference type="Proteomes" id="UP000092695">
    <property type="component" value="Chromosome"/>
</dbReference>
<dbReference type="InterPro" id="IPR002641">
    <property type="entry name" value="PNPLA_dom"/>
</dbReference>
<dbReference type="Pfam" id="PF01734">
    <property type="entry name" value="Patatin"/>
    <property type="match status" value="1"/>
</dbReference>
<dbReference type="GO" id="GO:0016042">
    <property type="term" value="P:lipid catabolic process"/>
    <property type="evidence" value="ECO:0007669"/>
    <property type="project" value="UniProtKB-UniRule"/>
</dbReference>
<dbReference type="STRING" id="1548547.BA177_14325"/>
<evidence type="ECO:0000256" key="4">
    <source>
        <dbReference type="PROSITE-ProRule" id="PRU01161"/>
    </source>
</evidence>
<keyword evidence="3 4" id="KW-0443">Lipid metabolism</keyword>
<feature type="active site" description="Proton acceptor" evidence="4">
    <location>
        <position position="212"/>
    </location>
</feature>
<keyword evidence="2 4" id="KW-0442">Lipid degradation</keyword>
<name>A0A193LI68_9GAMM</name>
<dbReference type="InterPro" id="IPR016035">
    <property type="entry name" value="Acyl_Trfase/lysoPLipase"/>
</dbReference>
<gene>
    <name evidence="6" type="ORF">BA177_14325</name>
</gene>
<dbReference type="InterPro" id="IPR050301">
    <property type="entry name" value="NTE"/>
</dbReference>
<feature type="active site" description="Nucleophile" evidence="4">
    <location>
        <position position="50"/>
    </location>
</feature>
<dbReference type="OrthoDB" id="9798773at2"/>
<dbReference type="PANTHER" id="PTHR14226">
    <property type="entry name" value="NEUROPATHY TARGET ESTERASE/SWISS CHEESE D.MELANOGASTER"/>
    <property type="match status" value="1"/>
</dbReference>
<keyword evidence="7" id="KW-1185">Reference proteome</keyword>
<dbReference type="PROSITE" id="PS51635">
    <property type="entry name" value="PNPLA"/>
    <property type="match status" value="1"/>
</dbReference>
<feature type="short sequence motif" description="GXSXG" evidence="4">
    <location>
        <begin position="48"/>
        <end position="52"/>
    </location>
</feature>
<reference evidence="6 7" key="1">
    <citation type="submission" date="2016-06" db="EMBL/GenBank/DDBJ databases">
        <title>Complete genome sequence of a deep-branching marine Gamma Proteobacterium Woeseia oceani type strain XK5.</title>
        <authorList>
            <person name="Mu D."/>
            <person name="Du Z."/>
        </authorList>
    </citation>
    <scope>NUCLEOTIDE SEQUENCE [LARGE SCALE GENOMIC DNA]</scope>
    <source>
        <strain evidence="6 7">XK5</strain>
    </source>
</reference>
<proteinExistence type="predicted"/>
<evidence type="ECO:0000259" key="5">
    <source>
        <dbReference type="PROSITE" id="PS51635"/>
    </source>
</evidence>
<accession>A0A193LI68</accession>
<evidence type="ECO:0000256" key="2">
    <source>
        <dbReference type="ARBA" id="ARBA00022963"/>
    </source>
</evidence>
<dbReference type="SUPFAM" id="SSF52151">
    <property type="entry name" value="FabD/lysophospholipase-like"/>
    <property type="match status" value="1"/>
</dbReference>
<evidence type="ECO:0000256" key="1">
    <source>
        <dbReference type="ARBA" id="ARBA00022801"/>
    </source>
</evidence>
<dbReference type="AlphaFoldDB" id="A0A193LI68"/>
<sequence>MNRQSNKHNTALVLPGGGARGAFQVGVLKAIAELTPPGSANPFPIISGTSAGAINSVVLATRARHFSIAVQALEHVWGNFHCEQVYRSDAWTMLKSSLHWLAAIVLGGNFVGTPNSLLDNSPLRTLLSRKIRFPRLEKVIEEGFLQSVAITAAGYATARSTSFFQGTDGHENWARTRRVGVSGELRLDHLMASIAVPMVFPPVMIDGEYFGDGAMRQATPLSPAVHLGADRILVIGVRDETADPGIAPGTEQPFPSMATIAGYMLDTLFMDGLYSDLERLTRINELIDSVPPEHRKGALEDMRPIDTMIVLPSCDLREIAYEHRKSMPLPVRALLRGIGGRGASGSRLLSFLLFESDYTRDLIELGYQDAMKVRDQLEAFVRGDPVPRLYAPQWVSNDLTGSHPVLKFNGL</sequence>